<dbReference type="GO" id="GO:0034755">
    <property type="term" value="P:iron ion transmembrane transport"/>
    <property type="evidence" value="ECO:0007669"/>
    <property type="project" value="TreeGrafter"/>
</dbReference>
<dbReference type="AlphaFoldDB" id="A0A2X2VCG7"/>
<keyword evidence="5 7" id="KW-1133">Transmembrane helix</keyword>
<dbReference type="PANTHER" id="PTHR11706:SF33">
    <property type="entry name" value="NATURAL RESISTANCE-ASSOCIATED MACROPHAGE PROTEIN 2"/>
    <property type="match status" value="1"/>
</dbReference>
<comment type="subcellular location">
    <subcellularLocation>
        <location evidence="1">Membrane</location>
        <topology evidence="1">Multi-pass membrane protein</topology>
    </subcellularLocation>
</comment>
<name>A0A2X2VCG7_CITKO</name>
<dbReference type="GO" id="GO:0015086">
    <property type="term" value="F:cadmium ion transmembrane transporter activity"/>
    <property type="evidence" value="ECO:0007669"/>
    <property type="project" value="TreeGrafter"/>
</dbReference>
<dbReference type="EMBL" id="UAVY01000004">
    <property type="protein sequence ID" value="SQB28582.1"/>
    <property type="molecule type" value="Genomic_DNA"/>
</dbReference>
<evidence type="ECO:0000256" key="2">
    <source>
        <dbReference type="ARBA" id="ARBA00022448"/>
    </source>
</evidence>
<evidence type="ECO:0000256" key="5">
    <source>
        <dbReference type="ARBA" id="ARBA00022989"/>
    </source>
</evidence>
<dbReference type="GO" id="GO:0005886">
    <property type="term" value="C:plasma membrane"/>
    <property type="evidence" value="ECO:0007669"/>
    <property type="project" value="TreeGrafter"/>
</dbReference>
<gene>
    <name evidence="8" type="primary">mntH_3</name>
    <name evidence="8" type="ORF">NCTC10786_02454</name>
</gene>
<accession>A0A2X2VCG7</accession>
<feature type="transmembrane region" description="Helical" evidence="7">
    <location>
        <begin position="35"/>
        <end position="61"/>
    </location>
</feature>
<keyword evidence="4" id="KW-0769">Symport</keyword>
<keyword evidence="6 7" id="KW-0472">Membrane</keyword>
<dbReference type="GO" id="GO:0015293">
    <property type="term" value="F:symporter activity"/>
    <property type="evidence" value="ECO:0007669"/>
    <property type="project" value="UniProtKB-KW"/>
</dbReference>
<keyword evidence="3 7" id="KW-0812">Transmembrane</keyword>
<dbReference type="PANTHER" id="PTHR11706">
    <property type="entry name" value="SOLUTE CARRIER PROTEIN FAMILY 11 MEMBER"/>
    <property type="match status" value="1"/>
</dbReference>
<dbReference type="Proteomes" id="UP000251584">
    <property type="component" value="Unassembled WGS sequence"/>
</dbReference>
<evidence type="ECO:0000256" key="6">
    <source>
        <dbReference type="ARBA" id="ARBA00023136"/>
    </source>
</evidence>
<evidence type="ECO:0000256" key="3">
    <source>
        <dbReference type="ARBA" id="ARBA00022692"/>
    </source>
</evidence>
<dbReference type="Pfam" id="PF01566">
    <property type="entry name" value="Nramp"/>
    <property type="match status" value="1"/>
</dbReference>
<evidence type="ECO:0000256" key="7">
    <source>
        <dbReference type="SAM" id="Phobius"/>
    </source>
</evidence>
<evidence type="ECO:0000256" key="1">
    <source>
        <dbReference type="ARBA" id="ARBA00004141"/>
    </source>
</evidence>
<keyword evidence="2" id="KW-0813">Transport</keyword>
<evidence type="ECO:0000313" key="8">
    <source>
        <dbReference type="EMBL" id="SQB28582.1"/>
    </source>
</evidence>
<proteinExistence type="predicted"/>
<evidence type="ECO:0000256" key="4">
    <source>
        <dbReference type="ARBA" id="ARBA00022847"/>
    </source>
</evidence>
<dbReference type="NCBIfam" id="NF037982">
    <property type="entry name" value="Nramp_1"/>
    <property type="match status" value="1"/>
</dbReference>
<reference evidence="8 9" key="1">
    <citation type="submission" date="2018-06" db="EMBL/GenBank/DDBJ databases">
        <authorList>
            <consortium name="Pathogen Informatics"/>
            <person name="Doyle S."/>
        </authorList>
    </citation>
    <scope>NUCLEOTIDE SEQUENCE [LARGE SCALE GENOMIC DNA]</scope>
    <source>
        <strain evidence="8 9">NCTC10786</strain>
    </source>
</reference>
<dbReference type="GO" id="GO:0005384">
    <property type="term" value="F:manganese ion transmembrane transporter activity"/>
    <property type="evidence" value="ECO:0007669"/>
    <property type="project" value="TreeGrafter"/>
</dbReference>
<sequence>MMATLPPRSILAGIPVLPILDQAYLTLEPLLSHAAATVFGLSLVAAGLSSTVVGTLAGQVVMQGFVRFHIPLWVRRTITMMPSFIVILMGA</sequence>
<dbReference type="InterPro" id="IPR001046">
    <property type="entry name" value="NRAMP_fam"/>
</dbReference>
<evidence type="ECO:0000313" key="9">
    <source>
        <dbReference type="Proteomes" id="UP000251584"/>
    </source>
</evidence>
<organism evidence="8 9">
    <name type="scientific">Citrobacter koseri</name>
    <name type="common">Citrobacter diversus</name>
    <dbReference type="NCBI Taxonomy" id="545"/>
    <lineage>
        <taxon>Bacteria</taxon>
        <taxon>Pseudomonadati</taxon>
        <taxon>Pseudomonadota</taxon>
        <taxon>Gammaproteobacteria</taxon>
        <taxon>Enterobacterales</taxon>
        <taxon>Enterobacteriaceae</taxon>
        <taxon>Citrobacter</taxon>
    </lineage>
</organism>
<protein>
    <submittedName>
        <fullName evidence="8">Manganese transport protein MntH</fullName>
    </submittedName>
</protein>